<dbReference type="KEGG" id="cohn:KCTCHS21_37390"/>
<dbReference type="AlphaFoldDB" id="A0A3T1D8C8"/>
<dbReference type="RefSeq" id="WP_157994072.1">
    <property type="nucleotide sequence ID" value="NZ_AP019400.1"/>
</dbReference>
<dbReference type="Pfam" id="PF10754">
    <property type="entry name" value="DUF2569"/>
    <property type="match status" value="1"/>
</dbReference>
<gene>
    <name evidence="2" type="ORF">KCTCHS21_37390</name>
</gene>
<dbReference type="EMBL" id="AP019400">
    <property type="protein sequence ID" value="BBI34340.1"/>
    <property type="molecule type" value="Genomic_DNA"/>
</dbReference>
<feature type="transmembrane region" description="Helical" evidence="1">
    <location>
        <begin position="115"/>
        <end position="137"/>
    </location>
</feature>
<sequence length="148" mass="17499">MILIILFVYSIYFIGLCYFVYDLFSLVNSDIWENIIDKNSIIYHPLFKVVIFSELTFSILSIIFILGISVFLIRKKKKVRTAFIYFHLGTLFFIFIDLILSSFVPYLAIELKTNFQGWITENVLKLVFSISMVIFFVRSTRIKEIFSK</sequence>
<keyword evidence="1" id="KW-0812">Transmembrane</keyword>
<evidence type="ECO:0000313" key="2">
    <source>
        <dbReference type="EMBL" id="BBI34340.1"/>
    </source>
</evidence>
<evidence type="ECO:0000313" key="3">
    <source>
        <dbReference type="Proteomes" id="UP000289856"/>
    </source>
</evidence>
<dbReference type="Proteomes" id="UP000289856">
    <property type="component" value="Chromosome"/>
</dbReference>
<evidence type="ECO:0000256" key="1">
    <source>
        <dbReference type="SAM" id="Phobius"/>
    </source>
</evidence>
<reference evidence="2 3" key="1">
    <citation type="submission" date="2019-01" db="EMBL/GenBank/DDBJ databases">
        <title>Complete genome sequence of Cohnella hallensis HS21 isolated from Korean fir (Abies koreana) rhizospheric soil.</title>
        <authorList>
            <person name="Jiang L."/>
            <person name="Kang S.W."/>
            <person name="Kim S."/>
            <person name="Jung J."/>
            <person name="Kim C.Y."/>
            <person name="Kim D.H."/>
            <person name="Kim S.W."/>
            <person name="Lee J."/>
        </authorList>
    </citation>
    <scope>NUCLEOTIDE SEQUENCE [LARGE SCALE GENOMIC DNA]</scope>
    <source>
        <strain evidence="2 3">HS21</strain>
    </source>
</reference>
<protein>
    <recommendedName>
        <fullName evidence="4">DUF2569 domain-containing protein</fullName>
    </recommendedName>
</protein>
<feature type="transmembrane region" description="Helical" evidence="1">
    <location>
        <begin position="85"/>
        <end position="109"/>
    </location>
</feature>
<evidence type="ECO:0008006" key="4">
    <source>
        <dbReference type="Google" id="ProtNLM"/>
    </source>
</evidence>
<feature type="transmembrane region" description="Helical" evidence="1">
    <location>
        <begin position="7"/>
        <end position="27"/>
    </location>
</feature>
<proteinExistence type="predicted"/>
<keyword evidence="1" id="KW-0472">Membrane</keyword>
<feature type="transmembrane region" description="Helical" evidence="1">
    <location>
        <begin position="47"/>
        <end position="73"/>
    </location>
</feature>
<keyword evidence="3" id="KW-1185">Reference proteome</keyword>
<dbReference type="InterPro" id="IPR019690">
    <property type="entry name" value="DUF2569"/>
</dbReference>
<keyword evidence="1" id="KW-1133">Transmembrane helix</keyword>
<name>A0A3T1D8C8_9BACL</name>
<accession>A0A3T1D8C8</accession>
<organism evidence="2 3">
    <name type="scientific">Cohnella abietis</name>
    <dbReference type="NCBI Taxonomy" id="2507935"/>
    <lineage>
        <taxon>Bacteria</taxon>
        <taxon>Bacillati</taxon>
        <taxon>Bacillota</taxon>
        <taxon>Bacilli</taxon>
        <taxon>Bacillales</taxon>
        <taxon>Paenibacillaceae</taxon>
        <taxon>Cohnella</taxon>
    </lineage>
</organism>